<organism evidence="2">
    <name type="scientific">marine sediment metagenome</name>
    <dbReference type="NCBI Taxonomy" id="412755"/>
    <lineage>
        <taxon>unclassified sequences</taxon>
        <taxon>metagenomes</taxon>
        <taxon>ecological metagenomes</taxon>
    </lineage>
</organism>
<protein>
    <recommendedName>
        <fullName evidence="1">Tc1-like transposase DDE domain-containing protein</fullName>
    </recommendedName>
</protein>
<evidence type="ECO:0000313" key="2">
    <source>
        <dbReference type="EMBL" id="GAG15761.1"/>
    </source>
</evidence>
<dbReference type="AlphaFoldDB" id="X0WSS1"/>
<dbReference type="Gene3D" id="3.30.420.10">
    <property type="entry name" value="Ribonuclease H-like superfamily/Ribonuclease H"/>
    <property type="match status" value="1"/>
</dbReference>
<dbReference type="GO" id="GO:0003676">
    <property type="term" value="F:nucleic acid binding"/>
    <property type="evidence" value="ECO:0007669"/>
    <property type="project" value="InterPro"/>
</dbReference>
<feature type="domain" description="Tc1-like transposase DDE" evidence="1">
    <location>
        <begin position="25"/>
        <end position="177"/>
    </location>
</feature>
<accession>X0WSS1</accession>
<proteinExistence type="predicted"/>
<dbReference type="Pfam" id="PF13358">
    <property type="entry name" value="DDE_3"/>
    <property type="match status" value="1"/>
</dbReference>
<dbReference type="InterPro" id="IPR036397">
    <property type="entry name" value="RNaseH_sf"/>
</dbReference>
<gene>
    <name evidence="2" type="ORF">S01H1_56075</name>
</gene>
<evidence type="ECO:0000259" key="1">
    <source>
        <dbReference type="Pfam" id="PF13358"/>
    </source>
</evidence>
<comment type="caution">
    <text evidence="2">The sequence shown here is derived from an EMBL/GenBank/DDBJ whole genome shotgun (WGS) entry which is preliminary data.</text>
</comment>
<feature type="non-terminal residue" evidence="2">
    <location>
        <position position="1"/>
    </location>
</feature>
<reference evidence="2" key="1">
    <citation type="journal article" date="2014" name="Front. Microbiol.">
        <title>High frequency of phylogenetically diverse reductive dehalogenase-homologous genes in deep subseafloor sedimentary metagenomes.</title>
        <authorList>
            <person name="Kawai M."/>
            <person name="Futagami T."/>
            <person name="Toyoda A."/>
            <person name="Takaki Y."/>
            <person name="Nishi S."/>
            <person name="Hori S."/>
            <person name="Arai W."/>
            <person name="Tsubouchi T."/>
            <person name="Morono Y."/>
            <person name="Uchiyama I."/>
            <person name="Ito T."/>
            <person name="Fujiyama A."/>
            <person name="Inagaki F."/>
            <person name="Takami H."/>
        </authorList>
    </citation>
    <scope>NUCLEOTIDE SEQUENCE</scope>
    <source>
        <strain evidence="2">Expedition CK06-06</strain>
    </source>
</reference>
<name>X0WSS1_9ZZZZ</name>
<dbReference type="InterPro" id="IPR038717">
    <property type="entry name" value="Tc1-like_DDE_dom"/>
</dbReference>
<dbReference type="EMBL" id="BARS01036489">
    <property type="protein sequence ID" value="GAG15761.1"/>
    <property type="molecule type" value="Genomic_DNA"/>
</dbReference>
<sequence length="252" mass="28709">PDLQFGTKMKAIGTAIASLNDNDVLLYGDEFKFTSRKVAQYLQQSHAPKGLHCKLKERLGEWYRPVCAIQITGVFDPINHRLETIEIPDLTFKSVAQGMHQLCLSFFSEITGKIVLIIDNASSHSPELLKPYLHEQFGDRVVLLYLPTYLPNNNPIEGVWKTLLMSIVRQCSTQEELRLAFSKAIIAYQTKNSEREKGELVLHCPICRERLLFPDSHHESSIEAINKHICFNIPDLTPYTVDVLTHSLEVHL</sequence>